<dbReference type="OrthoDB" id="8372879at2"/>
<dbReference type="Proteomes" id="UP000199356">
    <property type="component" value="Unassembled WGS sequence"/>
</dbReference>
<evidence type="ECO:0000259" key="7">
    <source>
        <dbReference type="Pfam" id="PF06429"/>
    </source>
</evidence>
<evidence type="ECO:0000256" key="4">
    <source>
        <dbReference type="ARBA" id="ARBA00023143"/>
    </source>
</evidence>
<keyword evidence="10" id="KW-1185">Reference proteome</keyword>
<evidence type="ECO:0000256" key="1">
    <source>
        <dbReference type="ARBA" id="ARBA00004117"/>
    </source>
</evidence>
<protein>
    <recommendedName>
        <fullName evidence="3 5">Flagellar hook protein FlgE</fullName>
    </recommendedName>
</protein>
<evidence type="ECO:0000259" key="8">
    <source>
        <dbReference type="Pfam" id="PF07559"/>
    </source>
</evidence>
<dbReference type="NCBIfam" id="TIGR03506">
    <property type="entry name" value="FlgEFG_subfam"/>
    <property type="match status" value="1"/>
</dbReference>
<dbReference type="InterPro" id="IPR037058">
    <property type="entry name" value="Falgellar_hook_FlgE_sf"/>
</dbReference>
<keyword evidence="9" id="KW-0969">Cilium</keyword>
<dbReference type="PANTHER" id="PTHR30435">
    <property type="entry name" value="FLAGELLAR PROTEIN"/>
    <property type="match status" value="1"/>
</dbReference>
<dbReference type="Pfam" id="PF07559">
    <property type="entry name" value="FlgE_D2"/>
    <property type="match status" value="1"/>
</dbReference>
<dbReference type="Gene3D" id="2.60.98.20">
    <property type="entry name" value="Flagellar hook protein FlgE"/>
    <property type="match status" value="1"/>
</dbReference>
<dbReference type="Pfam" id="PF00460">
    <property type="entry name" value="Flg_bb_rod"/>
    <property type="match status" value="1"/>
</dbReference>
<organism evidence="9 10">
    <name type="scientific">Tranquillimonas alkanivorans</name>
    <dbReference type="NCBI Taxonomy" id="441119"/>
    <lineage>
        <taxon>Bacteria</taxon>
        <taxon>Pseudomonadati</taxon>
        <taxon>Pseudomonadota</taxon>
        <taxon>Alphaproteobacteria</taxon>
        <taxon>Rhodobacterales</taxon>
        <taxon>Roseobacteraceae</taxon>
        <taxon>Tranquillimonas</taxon>
    </lineage>
</organism>
<dbReference type="GO" id="GO:0071978">
    <property type="term" value="P:bacterial-type flagellum-dependent swarming motility"/>
    <property type="evidence" value="ECO:0007669"/>
    <property type="project" value="TreeGrafter"/>
</dbReference>
<evidence type="ECO:0000313" key="9">
    <source>
        <dbReference type="EMBL" id="SFO97518.1"/>
    </source>
</evidence>
<proteinExistence type="inferred from homology"/>
<feature type="domain" description="Flagellar hook protein FlgE D2" evidence="8">
    <location>
        <begin position="192"/>
        <end position="312"/>
    </location>
</feature>
<dbReference type="GO" id="GO:0009425">
    <property type="term" value="C:bacterial-type flagellum basal body"/>
    <property type="evidence" value="ECO:0007669"/>
    <property type="project" value="UniProtKB-SubCell"/>
</dbReference>
<evidence type="ECO:0000256" key="3">
    <source>
        <dbReference type="ARBA" id="ARBA00019015"/>
    </source>
</evidence>
<dbReference type="STRING" id="441119.SAMN04488047_101684"/>
<dbReference type="GO" id="GO:0005829">
    <property type="term" value="C:cytosol"/>
    <property type="evidence" value="ECO:0007669"/>
    <property type="project" value="TreeGrafter"/>
</dbReference>
<comment type="similarity">
    <text evidence="2 5">Belongs to the flagella basal body rod proteins family.</text>
</comment>
<dbReference type="InterPro" id="IPR001444">
    <property type="entry name" value="Flag_bb_rod_N"/>
</dbReference>
<evidence type="ECO:0000259" key="6">
    <source>
        <dbReference type="Pfam" id="PF00460"/>
    </source>
</evidence>
<dbReference type="EMBL" id="FOXA01000001">
    <property type="protein sequence ID" value="SFO97518.1"/>
    <property type="molecule type" value="Genomic_DNA"/>
</dbReference>
<comment type="function">
    <text evidence="5">A flexible structure which links the flagellar filament to the drive apparatus in the basal body.</text>
</comment>
<evidence type="ECO:0000256" key="5">
    <source>
        <dbReference type="RuleBase" id="RU362116"/>
    </source>
</evidence>
<dbReference type="SUPFAM" id="SSF117143">
    <property type="entry name" value="Flagellar hook protein flgE"/>
    <property type="match status" value="1"/>
</dbReference>
<keyword evidence="9" id="KW-0282">Flagellum</keyword>
<evidence type="ECO:0000313" key="10">
    <source>
        <dbReference type="Proteomes" id="UP000199356"/>
    </source>
</evidence>
<accession>A0A1I5LJL6</accession>
<evidence type="ECO:0000256" key="2">
    <source>
        <dbReference type="ARBA" id="ARBA00009677"/>
    </source>
</evidence>
<dbReference type="Pfam" id="PF06429">
    <property type="entry name" value="Flg_bbr_C"/>
    <property type="match status" value="1"/>
</dbReference>
<gene>
    <name evidence="9" type="ORF">SAMN04488047_101684</name>
</gene>
<comment type="subcellular location">
    <subcellularLocation>
        <location evidence="1 5">Bacterial flagellum basal body</location>
    </subcellularLocation>
</comment>
<reference evidence="9 10" key="1">
    <citation type="submission" date="2016-10" db="EMBL/GenBank/DDBJ databases">
        <authorList>
            <person name="de Groot N.N."/>
        </authorList>
    </citation>
    <scope>NUCLEOTIDE SEQUENCE [LARGE SCALE GENOMIC DNA]</scope>
    <source>
        <strain evidence="9 10">DSM 19547</strain>
    </source>
</reference>
<dbReference type="InterPro" id="IPR037925">
    <property type="entry name" value="FlgE/F/G-like"/>
</dbReference>
<feature type="domain" description="Flagellar basal body rod protein N-terminal" evidence="6">
    <location>
        <begin position="7"/>
        <end position="37"/>
    </location>
</feature>
<dbReference type="PANTHER" id="PTHR30435:SF1">
    <property type="entry name" value="FLAGELLAR HOOK PROTEIN FLGE"/>
    <property type="match status" value="1"/>
</dbReference>
<dbReference type="GO" id="GO:0009424">
    <property type="term" value="C:bacterial-type flagellum hook"/>
    <property type="evidence" value="ECO:0007669"/>
    <property type="project" value="TreeGrafter"/>
</dbReference>
<keyword evidence="9" id="KW-0966">Cell projection</keyword>
<keyword evidence="4 5" id="KW-0975">Bacterial flagellum</keyword>
<dbReference type="InterPro" id="IPR011491">
    <property type="entry name" value="FlgE_D2"/>
</dbReference>
<name>A0A1I5LJL6_9RHOB</name>
<dbReference type="AlphaFoldDB" id="A0A1I5LJL6"/>
<sequence length="493" mass="50690">MSISSSLQAGVSGLSANATRLAGISDNISNSSTNGYKRVLTDFHSMVLDTGSSQYSAGGVRTTTQRLISEGGQIVGTSNPTDIAVSGLGMLPVTSSAALENGEAPPPLSLMTTGAFRPDVNGFLTTASGMVLTGWPAEPDGSFPMPRRDTAAELEPVSVSHNQFASNPTTRIDMGVNLPASDTTAGASGDPQELSIEYFDNLSASQTLDIAFTPSVPAAGASNTWTMSIADSASGGAVVAEYTLAFDDAPGTGGTLASVTAVTGGAYDPATGTIPLAVNGQTISMQIGELGSASGLTQLNGDFAPTTLSKNGSPVGNLLGVEIDETGVVSATYDTGFVRPIYRVPLAVVANPDGLTAHDNQTYTLSNDSGTFYLWDAGDGPAGRTIGYAQEGSATDVARELTHLIQTQRAYSSNAKIIQTVALSLAFATDLPVEICSCVSAKRLLIDWRFWSAVIALVFVRMLDIEGSLSVSGALRRVRAARAAIPGLSDLNG</sequence>
<dbReference type="InterPro" id="IPR010930">
    <property type="entry name" value="Flg_bb/hook_C_dom"/>
</dbReference>
<feature type="domain" description="Flagellar basal-body/hook protein C-terminal" evidence="7">
    <location>
        <begin position="390"/>
        <end position="421"/>
    </location>
</feature>
<dbReference type="InterPro" id="IPR020013">
    <property type="entry name" value="Flagellar_FlgE/F/G"/>
</dbReference>